<reference evidence="3 4" key="1">
    <citation type="submission" date="2016-11" db="EMBL/GenBank/DDBJ databases">
        <authorList>
            <person name="Jaros S."/>
            <person name="Januszkiewicz K."/>
            <person name="Wedrychowicz H."/>
        </authorList>
    </citation>
    <scope>NUCLEOTIDE SEQUENCE [LARGE SCALE GENOMIC DNA]</scope>
    <source>
        <strain evidence="3 4">CGMCC 1.12213</strain>
    </source>
</reference>
<evidence type="ECO:0000313" key="4">
    <source>
        <dbReference type="Proteomes" id="UP000184396"/>
    </source>
</evidence>
<evidence type="ECO:0000256" key="1">
    <source>
        <dbReference type="ARBA" id="ARBA00022729"/>
    </source>
</evidence>
<accession>A0A1M6ALN9</accession>
<dbReference type="Proteomes" id="UP000184396">
    <property type="component" value="Unassembled WGS sequence"/>
</dbReference>
<feature type="domain" description="DUF4174" evidence="2">
    <location>
        <begin position="19"/>
        <end position="128"/>
    </location>
</feature>
<dbReference type="EMBL" id="FQYK01000001">
    <property type="protein sequence ID" value="SHI37248.1"/>
    <property type="molecule type" value="Genomic_DNA"/>
</dbReference>
<name>A0A1M6ALN9_9FLAO</name>
<dbReference type="InterPro" id="IPR025232">
    <property type="entry name" value="DUF4174"/>
</dbReference>
<evidence type="ECO:0000259" key="2">
    <source>
        <dbReference type="Pfam" id="PF13778"/>
    </source>
</evidence>
<dbReference type="AlphaFoldDB" id="A0A1M6ALN9"/>
<sequence length="137" mass="16424">MKYVIAILLLSNVMWSQNLEPHQWKDRVIVINAAESFRELADSQYELFKVEQQKLLDRKIVLYKCVANTCVFYNWKQKPKKFQIKNSIRDYSCVLIGLDGFQKYKSNKIENVSVFLDLIDTMPMRRQELENRRKKND</sequence>
<dbReference type="RefSeq" id="WP_019386173.1">
    <property type="nucleotide sequence ID" value="NZ_ALIH01000001.1"/>
</dbReference>
<organism evidence="3 4">
    <name type="scientific">Algibacter luteus</name>
    <dbReference type="NCBI Taxonomy" id="1178825"/>
    <lineage>
        <taxon>Bacteria</taxon>
        <taxon>Pseudomonadati</taxon>
        <taxon>Bacteroidota</taxon>
        <taxon>Flavobacteriia</taxon>
        <taxon>Flavobacteriales</taxon>
        <taxon>Flavobacteriaceae</taxon>
        <taxon>Algibacter</taxon>
    </lineage>
</organism>
<protein>
    <recommendedName>
        <fullName evidence="2">DUF4174 domain-containing protein</fullName>
    </recommendedName>
</protein>
<dbReference type="Pfam" id="PF13778">
    <property type="entry name" value="DUF4174"/>
    <property type="match status" value="1"/>
</dbReference>
<evidence type="ECO:0000313" key="3">
    <source>
        <dbReference type="EMBL" id="SHI37248.1"/>
    </source>
</evidence>
<keyword evidence="4" id="KW-1185">Reference proteome</keyword>
<dbReference type="STRING" id="1178825.SAMN05216261_0491"/>
<gene>
    <name evidence="3" type="ORF">SAMN05216261_0491</name>
</gene>
<proteinExistence type="predicted"/>
<keyword evidence="1" id="KW-0732">Signal</keyword>